<protein>
    <recommendedName>
        <fullName evidence="1">Thioredoxin-like fold domain-containing protein</fullName>
    </recommendedName>
</protein>
<name>A0A1L8RK23_9ENTE</name>
<dbReference type="AlphaFoldDB" id="A0A1L8RK23"/>
<dbReference type="Pfam" id="PF13462">
    <property type="entry name" value="Thioredoxin_4"/>
    <property type="match status" value="1"/>
</dbReference>
<proteinExistence type="predicted"/>
<evidence type="ECO:0000313" key="3">
    <source>
        <dbReference type="Proteomes" id="UP000181884"/>
    </source>
</evidence>
<dbReference type="STRING" id="214095.RU97_GL000349"/>
<sequence length="172" mass="19759">MDISNIKAAATNTTTGLKIGADDAPVKLVEFINVRCPYCKQWFEESKELLDQYIAEGRLQRIIKPFNKEKESLQRGNVMHRYLDTNLPEKGYAALMQMFITQKDWQDLSLEEVARFAEDRLQLAPQANEALLTDVVTEANNANIQFVPTLIINDHIFDEAIEPELLIQYIEE</sequence>
<keyword evidence="3" id="KW-1185">Reference proteome</keyword>
<evidence type="ECO:0000259" key="1">
    <source>
        <dbReference type="Pfam" id="PF13462"/>
    </source>
</evidence>
<dbReference type="Proteomes" id="UP000181884">
    <property type="component" value="Unassembled WGS sequence"/>
</dbReference>
<gene>
    <name evidence="2" type="ORF">RU97_GL000349</name>
</gene>
<dbReference type="InterPro" id="IPR036249">
    <property type="entry name" value="Thioredoxin-like_sf"/>
</dbReference>
<comment type="caution">
    <text evidence="2">The sequence shown here is derived from an EMBL/GenBank/DDBJ whole genome shotgun (WGS) entry which is preliminary data.</text>
</comment>
<dbReference type="InterPro" id="IPR012336">
    <property type="entry name" value="Thioredoxin-like_fold"/>
</dbReference>
<dbReference type="Gene3D" id="3.40.30.10">
    <property type="entry name" value="Glutaredoxin"/>
    <property type="match status" value="1"/>
</dbReference>
<reference evidence="2 3" key="1">
    <citation type="submission" date="2014-12" db="EMBL/GenBank/DDBJ databases">
        <title>Draft genome sequences of 29 type strains of Enterococci.</title>
        <authorList>
            <person name="Zhong Z."/>
            <person name="Sun Z."/>
            <person name="Liu W."/>
            <person name="Zhang W."/>
            <person name="Zhang H."/>
        </authorList>
    </citation>
    <scope>NUCLEOTIDE SEQUENCE [LARGE SCALE GENOMIC DNA]</scope>
    <source>
        <strain evidence="2 3">DSM 17029</strain>
    </source>
</reference>
<dbReference type="SUPFAM" id="SSF52833">
    <property type="entry name" value="Thioredoxin-like"/>
    <property type="match status" value="1"/>
</dbReference>
<feature type="domain" description="Thioredoxin-like fold" evidence="1">
    <location>
        <begin position="14"/>
        <end position="171"/>
    </location>
</feature>
<dbReference type="Gene3D" id="1.10.1200.90">
    <property type="entry name" value="DsbA-like domain"/>
    <property type="match status" value="1"/>
</dbReference>
<dbReference type="CDD" id="cd02972">
    <property type="entry name" value="DsbA_family"/>
    <property type="match status" value="1"/>
</dbReference>
<dbReference type="RefSeq" id="WP_067392127.1">
    <property type="nucleotide sequence ID" value="NZ_JXKH01000001.1"/>
</dbReference>
<dbReference type="EMBL" id="JXKH01000001">
    <property type="protein sequence ID" value="OJG20116.1"/>
    <property type="molecule type" value="Genomic_DNA"/>
</dbReference>
<accession>A0A1L8RK23</accession>
<evidence type="ECO:0000313" key="2">
    <source>
        <dbReference type="EMBL" id="OJG20116.1"/>
    </source>
</evidence>
<organism evidence="2 3">
    <name type="scientific">Enterococcus canis</name>
    <dbReference type="NCBI Taxonomy" id="214095"/>
    <lineage>
        <taxon>Bacteria</taxon>
        <taxon>Bacillati</taxon>
        <taxon>Bacillota</taxon>
        <taxon>Bacilli</taxon>
        <taxon>Lactobacillales</taxon>
        <taxon>Enterococcaceae</taxon>
        <taxon>Enterococcus</taxon>
    </lineage>
</organism>